<evidence type="ECO:0000256" key="1">
    <source>
        <dbReference type="ARBA" id="ARBA00003767"/>
    </source>
</evidence>
<dbReference type="GeneID" id="114764540"/>
<dbReference type="GO" id="GO:0000122">
    <property type="term" value="P:negative regulation of transcription by RNA polymerase II"/>
    <property type="evidence" value="ECO:0007669"/>
    <property type="project" value="UniProtKB-ARBA"/>
</dbReference>
<dbReference type="FunFam" id="3.30.160.60:FF:000624">
    <property type="entry name" value="zinc finger protein 697"/>
    <property type="match status" value="1"/>
</dbReference>
<evidence type="ECO:0000256" key="4">
    <source>
        <dbReference type="ARBA" id="ARBA00022499"/>
    </source>
</evidence>
<feature type="domain" description="C2H2-type" evidence="16">
    <location>
        <begin position="895"/>
        <end position="922"/>
    </location>
</feature>
<dbReference type="Ensembl" id="ENSDCDT00010012922.1">
    <property type="protein sequence ID" value="ENSDCDP00010012328.1"/>
    <property type="gene ID" value="ENSDCDG00010005517.1"/>
</dbReference>
<dbReference type="FunFam" id="3.30.160.60:FF:002110">
    <property type="entry name" value="Zinc finger protein 1053"/>
    <property type="match status" value="1"/>
</dbReference>
<dbReference type="AlphaFoldDB" id="A0AAY4AU44"/>
<keyword evidence="6" id="KW-0677">Repeat</keyword>
<feature type="compositionally biased region" description="Basic residues" evidence="15">
    <location>
        <begin position="460"/>
        <end position="470"/>
    </location>
</feature>
<dbReference type="Pfam" id="PF00096">
    <property type="entry name" value="zf-C2H2"/>
    <property type="match status" value="8"/>
</dbReference>
<dbReference type="InterPro" id="IPR013087">
    <property type="entry name" value="Znf_C2H2_type"/>
</dbReference>
<evidence type="ECO:0000256" key="2">
    <source>
        <dbReference type="ARBA" id="ARBA00004123"/>
    </source>
</evidence>
<dbReference type="Pfam" id="PF14973">
    <property type="entry name" value="TINF2_N"/>
    <property type="match status" value="1"/>
</dbReference>
<keyword evidence="18" id="KW-1185">Reference proteome</keyword>
<dbReference type="FunFam" id="3.30.160.60:FF:000690">
    <property type="entry name" value="Zinc finger protein 354C"/>
    <property type="match status" value="2"/>
</dbReference>
<dbReference type="Pfam" id="PF13912">
    <property type="entry name" value="zf-C2H2_6"/>
    <property type="match status" value="2"/>
</dbReference>
<dbReference type="Gene3D" id="3.30.160.60">
    <property type="entry name" value="Classic Zinc Finger"/>
    <property type="match status" value="11"/>
</dbReference>
<keyword evidence="7 14" id="KW-0863">Zinc-finger</keyword>
<evidence type="ECO:0000259" key="16">
    <source>
        <dbReference type="PROSITE" id="PS50157"/>
    </source>
</evidence>
<feature type="domain" description="C2H2-type" evidence="16">
    <location>
        <begin position="671"/>
        <end position="698"/>
    </location>
</feature>
<feature type="compositionally biased region" description="Polar residues" evidence="15">
    <location>
        <begin position="404"/>
        <end position="429"/>
    </location>
</feature>
<dbReference type="Proteomes" id="UP000694580">
    <property type="component" value="Chromosome 15"/>
</dbReference>
<evidence type="ECO:0000256" key="9">
    <source>
        <dbReference type="ARBA" id="ARBA00022843"/>
    </source>
</evidence>
<reference evidence="17 18" key="1">
    <citation type="submission" date="2020-06" db="EMBL/GenBank/DDBJ databases">
        <authorList>
            <consortium name="Wellcome Sanger Institute Data Sharing"/>
        </authorList>
    </citation>
    <scope>NUCLEOTIDE SEQUENCE [LARGE SCALE GENOMIC DNA]</scope>
</reference>
<comment type="function">
    <text evidence="1">May be involved in transcriptional regulation.</text>
</comment>
<evidence type="ECO:0000256" key="10">
    <source>
        <dbReference type="ARBA" id="ARBA00023015"/>
    </source>
</evidence>
<feature type="domain" description="C2H2-type" evidence="16">
    <location>
        <begin position="586"/>
        <end position="609"/>
    </location>
</feature>
<dbReference type="SMART" id="SM00355">
    <property type="entry name" value="ZnF_C2H2"/>
    <property type="match status" value="14"/>
</dbReference>
<dbReference type="InterPro" id="IPR029400">
    <property type="entry name" value="TINF2_N"/>
</dbReference>
<accession>A0AAY4AU44</accession>
<reference evidence="17" key="3">
    <citation type="submission" date="2025-09" db="UniProtKB">
        <authorList>
            <consortium name="Ensembl"/>
        </authorList>
    </citation>
    <scope>IDENTIFICATION</scope>
</reference>
<dbReference type="FunFam" id="3.30.160.60:FF:001465">
    <property type="entry name" value="Zinc finger protein 560"/>
    <property type="match status" value="1"/>
</dbReference>
<keyword evidence="8" id="KW-0862">Zinc</keyword>
<sequence>MSSTETSSIADSGSNLPLCLLRFLVPKLRLMSAFMWQVVQQKGSVRYEKLDEFVTVVTQLVPEILHSRQRTQLVLGIRARLVLELCKGSADRQAIQQYLDKIKAFAATSGERNKDVDTSVSNFVVLVQMLLKDPLENAYFYQEVFPLQYGAKYDNALKDLLWELLCRLEEVLPVPDIEQTVSWLSLSQSVLDDCVDSWTKDLKVLLQSHKSVEHLSHATSLSDKGEYILSSLAAPHSSRVLVITEPVTYCIQSNSTCDNVPIAVADGGIETIMVMEYTEVELRTSENGEEVVEEDVQAKSVKQEEGKLEMKMGAKSTLADSASDTHGSLIGEMANLSELVHLDEEAMDAASAQWSSVAVEVMQEDGLIEQGQGTAVRDQSAKGENISDGGAGDGHDGGVDAGQNEETSQTLPFSGRQEQGVETVSSQHDVTLGSPPLAEKASDAREVLGVTEAPSPVTLRRGRGRPKKAAQKNTVHLQRKRATVCAALKQPHVNGEESPGAASLATTKDAEERTQNSLPKEYCEEQNGSVTPKPSRRSKPTGRPTVRDLPTPGPRSRHVCDICGKTFTRSSDVRRHQLTHTGERPFRCSYCDKTFQHAWDLTKHQRKFHGVSIFRCQHCGGDFANLRLLAAHHKSSHGGPLPHICSICGESFSLINELTEHRRVHGDKVQYKCHQCGESFDSLLERSKHRQSHASKRQFKCPQCDKIYTRKADVKRHQVTHTGERPYQCAQCGKGFSLHAALKKHSQVHTGERPHQCSHCQKRFTLISVLERHERMHTGERPFLCSQCGKRFLSLGELSKHSKSHTDERPFPCTQCGKRLKSKRALKEHVSAHSGARPHGCAYCGKRFSKPFSLTRHHLMHTGERPFPCAHCGKAFLTASEAALHERVHTGERPYACPQCATRFRSSSELARHKRNHAAKPPCFACSICGKPFRSAEKLNRHVHGEALLADTGKTTPGLEHERSRLFACPDEQLQGGCGEDKELLL</sequence>
<evidence type="ECO:0000313" key="18">
    <source>
        <dbReference type="Proteomes" id="UP000694580"/>
    </source>
</evidence>
<dbReference type="FunFam" id="3.30.160.60:FF:000322">
    <property type="entry name" value="GDNF-inducible zinc finger protein 1"/>
    <property type="match status" value="1"/>
</dbReference>
<keyword evidence="13" id="KW-0539">Nucleus</keyword>
<evidence type="ECO:0000256" key="12">
    <source>
        <dbReference type="ARBA" id="ARBA00023163"/>
    </source>
</evidence>
<feature type="domain" description="C2H2-type" evidence="16">
    <location>
        <begin position="614"/>
        <end position="642"/>
    </location>
</feature>
<organism evidence="17 18">
    <name type="scientific">Denticeps clupeoides</name>
    <name type="common">denticle herring</name>
    <dbReference type="NCBI Taxonomy" id="299321"/>
    <lineage>
        <taxon>Eukaryota</taxon>
        <taxon>Metazoa</taxon>
        <taxon>Chordata</taxon>
        <taxon>Craniata</taxon>
        <taxon>Vertebrata</taxon>
        <taxon>Euteleostomi</taxon>
        <taxon>Actinopterygii</taxon>
        <taxon>Neopterygii</taxon>
        <taxon>Teleostei</taxon>
        <taxon>Clupei</taxon>
        <taxon>Clupeiformes</taxon>
        <taxon>Denticipitoidei</taxon>
        <taxon>Denticipitidae</taxon>
        <taxon>Denticeps</taxon>
    </lineage>
</organism>
<dbReference type="PANTHER" id="PTHR24381:SF393">
    <property type="entry name" value="CHROMATIN-LINKED ADAPTOR FOR MSL PROTEINS, ISOFORM B"/>
    <property type="match status" value="1"/>
</dbReference>
<keyword evidence="5" id="KW-0479">Metal-binding</keyword>
<evidence type="ECO:0000256" key="7">
    <source>
        <dbReference type="ARBA" id="ARBA00022771"/>
    </source>
</evidence>
<dbReference type="FunFam" id="3.30.160.60:FF:001732">
    <property type="entry name" value="Zgc:162936"/>
    <property type="match status" value="1"/>
</dbReference>
<dbReference type="RefSeq" id="XP_028810073.1">
    <property type="nucleotide sequence ID" value="XM_028954240.1"/>
</dbReference>
<evidence type="ECO:0000256" key="5">
    <source>
        <dbReference type="ARBA" id="ARBA00022723"/>
    </source>
</evidence>
<dbReference type="PROSITE" id="PS00028">
    <property type="entry name" value="ZINC_FINGER_C2H2_1"/>
    <property type="match status" value="13"/>
</dbReference>
<keyword evidence="10" id="KW-0805">Transcription regulation</keyword>
<dbReference type="GO" id="GO:0000981">
    <property type="term" value="F:DNA-binding transcription factor activity, RNA polymerase II-specific"/>
    <property type="evidence" value="ECO:0007669"/>
    <property type="project" value="TreeGrafter"/>
</dbReference>
<keyword evidence="12" id="KW-0804">Transcription</keyword>
<feature type="domain" description="C2H2-type" evidence="16">
    <location>
        <begin position="558"/>
        <end position="585"/>
    </location>
</feature>
<dbReference type="PANTHER" id="PTHR24381">
    <property type="entry name" value="ZINC FINGER PROTEIN"/>
    <property type="match status" value="1"/>
</dbReference>
<dbReference type="GeneTree" id="ENSGT01150000286944"/>
<evidence type="ECO:0000313" key="17">
    <source>
        <dbReference type="Ensembl" id="ENSDCDP00010012328.1"/>
    </source>
</evidence>
<dbReference type="GO" id="GO:0005694">
    <property type="term" value="C:chromosome"/>
    <property type="evidence" value="ECO:0007669"/>
    <property type="project" value="UniProtKB-ARBA"/>
</dbReference>
<dbReference type="GO" id="GO:0008270">
    <property type="term" value="F:zinc ion binding"/>
    <property type="evidence" value="ECO:0007669"/>
    <property type="project" value="UniProtKB-KW"/>
</dbReference>
<comment type="subcellular location">
    <subcellularLocation>
        <location evidence="2">Nucleus</location>
    </subcellularLocation>
</comment>
<evidence type="ECO:0000256" key="6">
    <source>
        <dbReference type="ARBA" id="ARBA00022737"/>
    </source>
</evidence>
<dbReference type="PROSITE" id="PS50157">
    <property type="entry name" value="ZINC_FINGER_C2H2_2"/>
    <property type="match status" value="14"/>
</dbReference>
<keyword evidence="11" id="KW-0238">DNA-binding</keyword>
<protein>
    <recommendedName>
        <fullName evidence="16">C2H2-type domain-containing protein</fullName>
    </recommendedName>
</protein>
<comment type="similarity">
    <text evidence="3">Belongs to the krueppel C2H2-type zinc-finger protein family.</text>
</comment>
<dbReference type="FunFam" id="3.30.160.60:FF:000100">
    <property type="entry name" value="Zinc finger 45-like"/>
    <property type="match status" value="1"/>
</dbReference>
<evidence type="ECO:0000256" key="13">
    <source>
        <dbReference type="ARBA" id="ARBA00023242"/>
    </source>
</evidence>
<feature type="region of interest" description="Disordered" evidence="15">
    <location>
        <begin position="371"/>
        <end position="557"/>
    </location>
</feature>
<dbReference type="InterPro" id="IPR036236">
    <property type="entry name" value="Znf_C2H2_sf"/>
</dbReference>
<evidence type="ECO:0000256" key="8">
    <source>
        <dbReference type="ARBA" id="ARBA00022833"/>
    </source>
</evidence>
<dbReference type="FunFam" id="3.30.160.60:FF:002343">
    <property type="entry name" value="Zinc finger protein 33A"/>
    <property type="match status" value="1"/>
</dbReference>
<evidence type="ECO:0000256" key="3">
    <source>
        <dbReference type="ARBA" id="ARBA00006991"/>
    </source>
</evidence>
<dbReference type="GO" id="GO:0045893">
    <property type="term" value="P:positive regulation of DNA-templated transcription"/>
    <property type="evidence" value="ECO:0007669"/>
    <property type="project" value="UniProtKB-ARBA"/>
</dbReference>
<feature type="domain" description="C2H2-type" evidence="16">
    <location>
        <begin position="727"/>
        <end position="754"/>
    </location>
</feature>
<dbReference type="GO" id="GO:0005634">
    <property type="term" value="C:nucleus"/>
    <property type="evidence" value="ECO:0007669"/>
    <property type="project" value="UniProtKB-SubCell"/>
</dbReference>
<dbReference type="SUPFAM" id="SSF57667">
    <property type="entry name" value="beta-beta-alpha zinc fingers"/>
    <property type="match status" value="8"/>
</dbReference>
<feature type="domain" description="C2H2-type" evidence="16">
    <location>
        <begin position="643"/>
        <end position="670"/>
    </location>
</feature>
<feature type="domain" description="C2H2-type" evidence="16">
    <location>
        <begin position="755"/>
        <end position="782"/>
    </location>
</feature>
<dbReference type="GO" id="GO:0000977">
    <property type="term" value="F:RNA polymerase II transcription regulatory region sequence-specific DNA binding"/>
    <property type="evidence" value="ECO:0007669"/>
    <property type="project" value="TreeGrafter"/>
</dbReference>
<feature type="domain" description="C2H2-type" evidence="16">
    <location>
        <begin position="867"/>
        <end position="894"/>
    </location>
</feature>
<feature type="domain" description="C2H2-type" evidence="16">
    <location>
        <begin position="811"/>
        <end position="838"/>
    </location>
</feature>
<reference evidence="17" key="2">
    <citation type="submission" date="2025-08" db="UniProtKB">
        <authorList>
            <consortium name="Ensembl"/>
        </authorList>
    </citation>
    <scope>IDENTIFICATION</scope>
</reference>
<name>A0AAY4AU44_9TELE</name>
<evidence type="ECO:0000256" key="14">
    <source>
        <dbReference type="PROSITE-ProRule" id="PRU00042"/>
    </source>
</evidence>
<keyword evidence="9" id="KW-0832">Ubl conjugation</keyword>
<evidence type="ECO:0000256" key="11">
    <source>
        <dbReference type="ARBA" id="ARBA00023125"/>
    </source>
</evidence>
<evidence type="ECO:0000256" key="15">
    <source>
        <dbReference type="SAM" id="MobiDB-lite"/>
    </source>
</evidence>
<keyword evidence="4" id="KW-1017">Isopeptide bond</keyword>
<proteinExistence type="inferred from homology"/>
<feature type="domain" description="C2H2-type" evidence="16">
    <location>
        <begin position="699"/>
        <end position="726"/>
    </location>
</feature>
<dbReference type="FunFam" id="3.30.160.60:FF:000145">
    <property type="entry name" value="Zinc finger protein 574"/>
    <property type="match status" value="1"/>
</dbReference>
<dbReference type="CDD" id="cd11657">
    <property type="entry name" value="TIN2_N"/>
    <property type="match status" value="1"/>
</dbReference>
<feature type="domain" description="C2H2-type" evidence="16">
    <location>
        <begin position="924"/>
        <end position="956"/>
    </location>
</feature>
<gene>
    <name evidence="17" type="primary">LOC114764540</name>
</gene>
<feature type="domain" description="C2H2-type" evidence="16">
    <location>
        <begin position="783"/>
        <end position="810"/>
    </location>
</feature>
<feature type="domain" description="C2H2-type" evidence="16">
    <location>
        <begin position="839"/>
        <end position="866"/>
    </location>
</feature>